<comment type="caution">
    <text evidence="1">The sequence shown here is derived from an EMBL/GenBank/DDBJ whole genome shotgun (WGS) entry which is preliminary data.</text>
</comment>
<organism evidence="1">
    <name type="scientific">Salmonella enterica</name>
    <name type="common">Salmonella choleraesuis</name>
    <dbReference type="NCBI Taxonomy" id="28901"/>
    <lineage>
        <taxon>Bacteria</taxon>
        <taxon>Pseudomonadati</taxon>
        <taxon>Pseudomonadota</taxon>
        <taxon>Gammaproteobacteria</taxon>
        <taxon>Enterobacterales</taxon>
        <taxon>Enterobacteriaceae</taxon>
        <taxon>Salmonella</taxon>
    </lineage>
</organism>
<dbReference type="EMBL" id="DAAUWT010000007">
    <property type="protein sequence ID" value="HAF3528827.1"/>
    <property type="molecule type" value="Genomic_DNA"/>
</dbReference>
<gene>
    <name evidence="1" type="ORF">G9A76_003657</name>
</gene>
<dbReference type="AlphaFoldDB" id="A0A745V730"/>
<name>A0A745V730_SALER</name>
<accession>A0A745V730</accession>
<protein>
    <submittedName>
        <fullName evidence="1">Uncharacterized protein</fullName>
    </submittedName>
</protein>
<proteinExistence type="predicted"/>
<reference evidence="1" key="2">
    <citation type="submission" date="2020-02" db="EMBL/GenBank/DDBJ databases">
        <authorList>
            <consortium name="NCBI Pathogen Detection Project"/>
        </authorList>
    </citation>
    <scope>NUCLEOTIDE SEQUENCE</scope>
    <source>
        <strain evidence="1">CFIAFB20130205</strain>
    </source>
</reference>
<evidence type="ECO:0000313" key="1">
    <source>
        <dbReference type="EMBL" id="HAF3528827.1"/>
    </source>
</evidence>
<sequence>MKIKFIYVLTMIFPLILKLLFEKIFISVLTHGYALTLTFLFYSSPVC</sequence>
<reference evidence="1" key="1">
    <citation type="journal article" date="2018" name="Genome Biol.">
        <title>SKESA: strategic k-mer extension for scrupulous assemblies.</title>
        <authorList>
            <person name="Souvorov A."/>
            <person name="Agarwala R."/>
            <person name="Lipman D.J."/>
        </authorList>
    </citation>
    <scope>NUCLEOTIDE SEQUENCE</scope>
    <source>
        <strain evidence="1">CFIAFB20130205</strain>
    </source>
</reference>